<proteinExistence type="predicted"/>
<organism evidence="1 2">
    <name type="scientific">Citrus sinensis</name>
    <name type="common">Sweet orange</name>
    <name type="synonym">Citrus aurantium var. sinensis</name>
    <dbReference type="NCBI Taxonomy" id="2711"/>
    <lineage>
        <taxon>Eukaryota</taxon>
        <taxon>Viridiplantae</taxon>
        <taxon>Streptophyta</taxon>
        <taxon>Embryophyta</taxon>
        <taxon>Tracheophyta</taxon>
        <taxon>Spermatophyta</taxon>
        <taxon>Magnoliopsida</taxon>
        <taxon>eudicotyledons</taxon>
        <taxon>Gunneridae</taxon>
        <taxon>Pentapetalae</taxon>
        <taxon>rosids</taxon>
        <taxon>malvids</taxon>
        <taxon>Sapindales</taxon>
        <taxon>Rutaceae</taxon>
        <taxon>Aurantioideae</taxon>
        <taxon>Citrus</taxon>
    </lineage>
</organism>
<sequence length="346" mass="38520">MSRAVVAGVVVGAVAGVLFLAFFLYTGFCKKKKKGKDSFLPEATENHHALGPVSTSGKSRTSESVALVASPGLATISVDKSVEFSYEELARATNDFSMANKIGQGGFGAVYYAELRDEKAAIKKMDMQASKEFRAELKVLTHVHHLNLVRLIGYCFEGSLCVVYEFIENGNLSQHLRGSGRDPLAWSTRLQIALDSARGLEYIHEHTVPVYIHRDIKSANILIDKNFRAKVADFGLTKLTEFGNASFYTSGLQGLFLVMFPPRQMYLHLELSSTNLYPPSKLLLQQMKQSLSLKDLLLCLKKFSDSRLQEKIFTNLLILGLVIITHSTRSSRWLSLPEPVQKKILN</sequence>
<dbReference type="EMBL" id="CM039171">
    <property type="protein sequence ID" value="KAH9797986.1"/>
    <property type="molecule type" value="Genomic_DNA"/>
</dbReference>
<keyword evidence="2" id="KW-1185">Reference proteome</keyword>
<keyword evidence="1" id="KW-0675">Receptor</keyword>
<gene>
    <name evidence="1" type="ORF">KPL71_006049</name>
</gene>
<evidence type="ECO:0000313" key="1">
    <source>
        <dbReference type="EMBL" id="KAH9797986.1"/>
    </source>
</evidence>
<name>A0ACB8NIP9_CITSI</name>
<comment type="caution">
    <text evidence="1">The sequence shown here is derived from an EMBL/GenBank/DDBJ whole genome shotgun (WGS) entry which is preliminary data.</text>
</comment>
<keyword evidence="1" id="KW-0808">Transferase</keyword>
<protein>
    <submittedName>
        <fullName evidence="1">Chitin elicitor receptor kinase 1</fullName>
    </submittedName>
</protein>
<evidence type="ECO:0000313" key="2">
    <source>
        <dbReference type="Proteomes" id="UP000829398"/>
    </source>
</evidence>
<accession>A0ACB8NIP9</accession>
<reference evidence="2" key="1">
    <citation type="journal article" date="2023" name="Hortic. Res.">
        <title>A chromosome-level phased genome enabling allele-level studies in sweet orange: a case study on citrus Huanglongbing tolerance.</title>
        <authorList>
            <person name="Wu B."/>
            <person name="Yu Q."/>
            <person name="Deng Z."/>
            <person name="Duan Y."/>
            <person name="Luo F."/>
            <person name="Gmitter F. Jr."/>
        </authorList>
    </citation>
    <scope>NUCLEOTIDE SEQUENCE [LARGE SCALE GENOMIC DNA]</scope>
    <source>
        <strain evidence="2">cv. Valencia</strain>
    </source>
</reference>
<keyword evidence="1" id="KW-0418">Kinase</keyword>
<dbReference type="Proteomes" id="UP000829398">
    <property type="component" value="Chromosome 2"/>
</dbReference>